<dbReference type="InterPro" id="IPR011701">
    <property type="entry name" value="MFS"/>
</dbReference>
<reference evidence="7 8" key="1">
    <citation type="submission" date="2015-01" db="EMBL/GenBank/DDBJ databases">
        <title>The Genome Sequence of Rhinocladiella mackenzie CBS 650.93.</title>
        <authorList>
            <consortium name="The Broad Institute Genomics Platform"/>
            <person name="Cuomo C."/>
            <person name="de Hoog S."/>
            <person name="Gorbushina A."/>
            <person name="Stielow B."/>
            <person name="Teixiera M."/>
            <person name="Abouelleil A."/>
            <person name="Chapman S.B."/>
            <person name="Priest M."/>
            <person name="Young S.K."/>
            <person name="Wortman J."/>
            <person name="Nusbaum C."/>
            <person name="Birren B."/>
        </authorList>
    </citation>
    <scope>NUCLEOTIDE SEQUENCE [LARGE SCALE GENOMIC DNA]</scope>
    <source>
        <strain evidence="7 8">CBS 650.93</strain>
    </source>
</reference>
<evidence type="ECO:0000256" key="3">
    <source>
        <dbReference type="ARBA" id="ARBA00022989"/>
    </source>
</evidence>
<dbReference type="InterPro" id="IPR020846">
    <property type="entry name" value="MFS_dom"/>
</dbReference>
<dbReference type="InterPro" id="IPR036259">
    <property type="entry name" value="MFS_trans_sf"/>
</dbReference>
<dbReference type="GeneID" id="25291597"/>
<dbReference type="VEuPathDB" id="FungiDB:Z518_03526"/>
<protein>
    <recommendedName>
        <fullName evidence="6">Major facilitator superfamily (MFS) profile domain-containing protein</fullName>
    </recommendedName>
</protein>
<accession>A0A0D2IS93</accession>
<dbReference type="Proteomes" id="UP000053617">
    <property type="component" value="Unassembled WGS sequence"/>
</dbReference>
<evidence type="ECO:0000256" key="4">
    <source>
        <dbReference type="ARBA" id="ARBA00023136"/>
    </source>
</evidence>
<name>A0A0D2IS93_9EURO</name>
<evidence type="ECO:0000259" key="6">
    <source>
        <dbReference type="PROSITE" id="PS50850"/>
    </source>
</evidence>
<evidence type="ECO:0000313" key="8">
    <source>
        <dbReference type="Proteomes" id="UP000053617"/>
    </source>
</evidence>
<dbReference type="RefSeq" id="XP_013276005.1">
    <property type="nucleotide sequence ID" value="XM_013420551.1"/>
</dbReference>
<feature type="transmembrane region" description="Helical" evidence="5">
    <location>
        <begin position="59"/>
        <end position="77"/>
    </location>
</feature>
<evidence type="ECO:0000256" key="1">
    <source>
        <dbReference type="ARBA" id="ARBA00004141"/>
    </source>
</evidence>
<keyword evidence="4 5" id="KW-0472">Membrane</keyword>
<feature type="transmembrane region" description="Helical" evidence="5">
    <location>
        <begin position="89"/>
        <end position="108"/>
    </location>
</feature>
<dbReference type="Gene3D" id="1.20.1250.20">
    <property type="entry name" value="MFS general substrate transporter like domains"/>
    <property type="match status" value="1"/>
</dbReference>
<dbReference type="SUPFAM" id="SSF103473">
    <property type="entry name" value="MFS general substrate transporter"/>
    <property type="match status" value="1"/>
</dbReference>
<dbReference type="PANTHER" id="PTHR23501">
    <property type="entry name" value="MAJOR FACILITATOR SUPERFAMILY"/>
    <property type="match status" value="1"/>
</dbReference>
<evidence type="ECO:0000313" key="7">
    <source>
        <dbReference type="EMBL" id="KIX08869.1"/>
    </source>
</evidence>
<dbReference type="OrthoDB" id="4161376at2759"/>
<keyword evidence="2 5" id="KW-0812">Transmembrane</keyword>
<dbReference type="AlphaFoldDB" id="A0A0D2IS93"/>
<feature type="domain" description="Major facilitator superfamily (MFS) profile" evidence="6">
    <location>
        <begin position="24"/>
        <end position="130"/>
    </location>
</feature>
<dbReference type="Pfam" id="PF07690">
    <property type="entry name" value="MFS_1"/>
    <property type="match status" value="1"/>
</dbReference>
<comment type="subcellular location">
    <subcellularLocation>
        <location evidence="1">Membrane</location>
        <topology evidence="1">Multi-pass membrane protein</topology>
    </subcellularLocation>
</comment>
<gene>
    <name evidence="7" type="ORF">Z518_03526</name>
</gene>
<evidence type="ECO:0000256" key="5">
    <source>
        <dbReference type="SAM" id="Phobius"/>
    </source>
</evidence>
<dbReference type="PROSITE" id="PS50850">
    <property type="entry name" value="MFS"/>
    <property type="match status" value="1"/>
</dbReference>
<dbReference type="GO" id="GO:0022857">
    <property type="term" value="F:transmembrane transporter activity"/>
    <property type="evidence" value="ECO:0007669"/>
    <property type="project" value="InterPro"/>
</dbReference>
<proteinExistence type="predicted"/>
<dbReference type="EMBL" id="KN847476">
    <property type="protein sequence ID" value="KIX08869.1"/>
    <property type="molecule type" value="Genomic_DNA"/>
</dbReference>
<dbReference type="GO" id="GO:0005886">
    <property type="term" value="C:plasma membrane"/>
    <property type="evidence" value="ECO:0007669"/>
    <property type="project" value="TreeGrafter"/>
</dbReference>
<keyword evidence="3 5" id="KW-1133">Transmembrane helix</keyword>
<sequence length="130" mass="13974">MLHLEEHVSDARSPERVFTWTLTLAVVALAFSFVDSLAIYLMAVTIITDINTDVGPSPSYSWIASSYTVAYAVSSVLYGSLADVFGRRWFAVSTGLFLGLGGLIAALAQNVGTGESVHVSWRTTIANITK</sequence>
<keyword evidence="8" id="KW-1185">Reference proteome</keyword>
<dbReference type="HOGENOM" id="CLU_1939316_0_0_1"/>
<organism evidence="7 8">
    <name type="scientific">Rhinocladiella mackenziei CBS 650.93</name>
    <dbReference type="NCBI Taxonomy" id="1442369"/>
    <lineage>
        <taxon>Eukaryota</taxon>
        <taxon>Fungi</taxon>
        <taxon>Dikarya</taxon>
        <taxon>Ascomycota</taxon>
        <taxon>Pezizomycotina</taxon>
        <taxon>Eurotiomycetes</taxon>
        <taxon>Chaetothyriomycetidae</taxon>
        <taxon>Chaetothyriales</taxon>
        <taxon>Herpotrichiellaceae</taxon>
        <taxon>Rhinocladiella</taxon>
    </lineage>
</organism>
<evidence type="ECO:0000256" key="2">
    <source>
        <dbReference type="ARBA" id="ARBA00022692"/>
    </source>
</evidence>
<feature type="transmembrane region" description="Helical" evidence="5">
    <location>
        <begin position="21"/>
        <end position="47"/>
    </location>
</feature>